<keyword evidence="1" id="KW-1133">Transmembrane helix</keyword>
<evidence type="ECO:0000256" key="1">
    <source>
        <dbReference type="SAM" id="Phobius"/>
    </source>
</evidence>
<evidence type="ECO:0000313" key="3">
    <source>
        <dbReference type="Proteomes" id="UP000199126"/>
    </source>
</evidence>
<dbReference type="AlphaFoldDB" id="A0A1H8V1C3"/>
<reference evidence="3" key="1">
    <citation type="submission" date="2016-10" db="EMBL/GenBank/DDBJ databases">
        <authorList>
            <person name="Varghese N."/>
            <person name="Submissions S."/>
        </authorList>
    </citation>
    <scope>NUCLEOTIDE SEQUENCE [LARGE SCALE GENOMIC DNA]</scope>
    <source>
        <strain evidence="3">CGMCC 1.10121</strain>
    </source>
</reference>
<dbReference type="Proteomes" id="UP000199126">
    <property type="component" value="Unassembled WGS sequence"/>
</dbReference>
<keyword evidence="1" id="KW-0472">Membrane</keyword>
<proteinExistence type="predicted"/>
<evidence type="ECO:0008006" key="4">
    <source>
        <dbReference type="Google" id="ProtNLM"/>
    </source>
</evidence>
<sequence>MVIALFFLGVTPVMHDFWSVDDPQQRQAEMTNFLKNATLFGAALVLVALSGTAWPYALNIGL</sequence>
<gene>
    <name evidence="2" type="ORF">SAMN04487948_113115</name>
</gene>
<feature type="transmembrane region" description="Helical" evidence="1">
    <location>
        <begin position="37"/>
        <end position="58"/>
    </location>
</feature>
<evidence type="ECO:0000313" key="2">
    <source>
        <dbReference type="EMBL" id="SEP09004.1"/>
    </source>
</evidence>
<keyword evidence="1" id="KW-0812">Transmembrane</keyword>
<protein>
    <recommendedName>
        <fullName evidence="4">DoxX protein</fullName>
    </recommendedName>
</protein>
<name>A0A1H8V1C3_9EURY</name>
<organism evidence="2 3">
    <name type="scientific">Halogranum amylolyticum</name>
    <dbReference type="NCBI Taxonomy" id="660520"/>
    <lineage>
        <taxon>Archaea</taxon>
        <taxon>Methanobacteriati</taxon>
        <taxon>Methanobacteriota</taxon>
        <taxon>Stenosarchaea group</taxon>
        <taxon>Halobacteria</taxon>
        <taxon>Halobacteriales</taxon>
        <taxon>Haloferacaceae</taxon>
    </lineage>
</organism>
<accession>A0A1H8V1C3</accession>
<keyword evidence="3" id="KW-1185">Reference proteome</keyword>
<dbReference type="EMBL" id="FODV01000013">
    <property type="protein sequence ID" value="SEP09004.1"/>
    <property type="molecule type" value="Genomic_DNA"/>
</dbReference>